<dbReference type="AlphaFoldDB" id="A0A5E7I3X6"/>
<protein>
    <submittedName>
        <fullName evidence="1">Uncharacterized protein</fullName>
    </submittedName>
</protein>
<dbReference type="RefSeq" id="WP_412071893.1">
    <property type="nucleotide sequence ID" value="NZ_CABVIC010000001.1"/>
</dbReference>
<organism evidence="1 2">
    <name type="scientific">Pseudomonas fluorescens</name>
    <dbReference type="NCBI Taxonomy" id="294"/>
    <lineage>
        <taxon>Bacteria</taxon>
        <taxon>Pseudomonadati</taxon>
        <taxon>Pseudomonadota</taxon>
        <taxon>Gammaproteobacteria</taxon>
        <taxon>Pseudomonadales</taxon>
        <taxon>Pseudomonadaceae</taxon>
        <taxon>Pseudomonas</taxon>
    </lineage>
</organism>
<name>A0A5E7I3X6_PSEFL</name>
<proteinExistence type="predicted"/>
<dbReference type="InterPro" id="IPR049197">
    <property type="entry name" value="DUF6864"/>
</dbReference>
<dbReference type="Pfam" id="PF21732">
    <property type="entry name" value="DUF6864"/>
    <property type="match status" value="1"/>
</dbReference>
<accession>A0A5E7I3X6</accession>
<dbReference type="EMBL" id="CABVIC010000001">
    <property type="protein sequence ID" value="VVO70252.1"/>
    <property type="molecule type" value="Genomic_DNA"/>
</dbReference>
<evidence type="ECO:0000313" key="2">
    <source>
        <dbReference type="Proteomes" id="UP000326067"/>
    </source>
</evidence>
<evidence type="ECO:0000313" key="1">
    <source>
        <dbReference type="EMBL" id="VVO70252.1"/>
    </source>
</evidence>
<sequence length="126" mass="13511">MLESNVTVGDKEVVASGSLVIPKDAESATVGVKDLKFNFIFISDGGDPTLSYQGGGKELNIIIKNYAGGTSIGRTRDFMKVGNIGSSKLGLAYTVRVNNNLSRTLIYTFVKFPMELPSVESEAVDE</sequence>
<reference evidence="1 2" key="1">
    <citation type="submission" date="2019-09" db="EMBL/GenBank/DDBJ databases">
        <authorList>
            <person name="Chandra G."/>
            <person name="Truman W A."/>
        </authorList>
    </citation>
    <scope>NUCLEOTIDE SEQUENCE [LARGE SCALE GENOMIC DNA]</scope>
    <source>
        <strain evidence="1">PS847</strain>
    </source>
</reference>
<dbReference type="Proteomes" id="UP000326067">
    <property type="component" value="Unassembled WGS sequence"/>
</dbReference>
<gene>
    <name evidence="1" type="ORF">PS847_01267</name>
</gene>